<evidence type="ECO:0000256" key="1">
    <source>
        <dbReference type="ARBA" id="ARBA00009091"/>
    </source>
</evidence>
<reference evidence="4" key="1">
    <citation type="journal article" date="2015" name="Proc. Natl. Acad. Sci. U.S.A.">
        <title>Networks of energetic and metabolic interactions define dynamics in microbial communities.</title>
        <authorList>
            <person name="Embree M."/>
            <person name="Liu J.K."/>
            <person name="Al-Bassam M.M."/>
            <person name="Zengler K."/>
        </authorList>
    </citation>
    <scope>NUCLEOTIDE SEQUENCE</scope>
</reference>
<dbReference type="GO" id="GO:0050821">
    <property type="term" value="P:protein stabilization"/>
    <property type="evidence" value="ECO:0007669"/>
    <property type="project" value="TreeGrafter"/>
</dbReference>
<dbReference type="SUPFAM" id="SSF111384">
    <property type="entry name" value="OmpH-like"/>
    <property type="match status" value="1"/>
</dbReference>
<dbReference type="PANTHER" id="PTHR35089">
    <property type="entry name" value="CHAPERONE PROTEIN SKP"/>
    <property type="match status" value="1"/>
</dbReference>
<organism evidence="4">
    <name type="scientific">hydrocarbon metagenome</name>
    <dbReference type="NCBI Taxonomy" id="938273"/>
    <lineage>
        <taxon>unclassified sequences</taxon>
        <taxon>metagenomes</taxon>
        <taxon>ecological metagenomes</taxon>
    </lineage>
</organism>
<dbReference type="GO" id="GO:0005829">
    <property type="term" value="C:cytosol"/>
    <property type="evidence" value="ECO:0007669"/>
    <property type="project" value="TreeGrafter"/>
</dbReference>
<accession>A0A0W8G0V4</accession>
<feature type="coiled-coil region" evidence="3">
    <location>
        <begin position="71"/>
        <end position="106"/>
    </location>
</feature>
<name>A0A0W8G0V4_9ZZZZ</name>
<evidence type="ECO:0000313" key="4">
    <source>
        <dbReference type="EMBL" id="KUG26742.1"/>
    </source>
</evidence>
<dbReference type="SMART" id="SM00935">
    <property type="entry name" value="OmpH"/>
    <property type="match status" value="1"/>
</dbReference>
<comment type="similarity">
    <text evidence="1">Belongs to the Skp family.</text>
</comment>
<protein>
    <submittedName>
        <fullName evidence="4">Outer membrane protein h</fullName>
    </submittedName>
</protein>
<comment type="caution">
    <text evidence="4">The sequence shown here is derived from an EMBL/GenBank/DDBJ whole genome shotgun (WGS) entry which is preliminary data.</text>
</comment>
<dbReference type="Gene3D" id="3.30.910.20">
    <property type="entry name" value="Skp domain"/>
    <property type="match status" value="1"/>
</dbReference>
<dbReference type="InterPro" id="IPR024930">
    <property type="entry name" value="Skp_dom_sf"/>
</dbReference>
<evidence type="ECO:0000256" key="3">
    <source>
        <dbReference type="SAM" id="Coils"/>
    </source>
</evidence>
<gene>
    <name evidence="4" type="ORF">ASZ90_003408</name>
</gene>
<keyword evidence="2" id="KW-0732">Signal</keyword>
<keyword evidence="3" id="KW-0175">Coiled coil</keyword>
<dbReference type="InterPro" id="IPR005632">
    <property type="entry name" value="Chaperone_Skp"/>
</dbReference>
<evidence type="ECO:0000256" key="2">
    <source>
        <dbReference type="ARBA" id="ARBA00022729"/>
    </source>
</evidence>
<proteinExistence type="inferred from homology"/>
<dbReference type="Pfam" id="PF03938">
    <property type="entry name" value="OmpH"/>
    <property type="match status" value="1"/>
</dbReference>
<dbReference type="AlphaFoldDB" id="A0A0W8G0V4"/>
<dbReference type="EMBL" id="LNQE01000413">
    <property type="protein sequence ID" value="KUG26742.1"/>
    <property type="molecule type" value="Genomic_DNA"/>
</dbReference>
<dbReference type="PANTHER" id="PTHR35089:SF1">
    <property type="entry name" value="CHAPERONE PROTEIN SKP"/>
    <property type="match status" value="1"/>
</dbReference>
<sequence length="176" mass="20385">MKKLFLFTSILLFLTVAVFAQTSPVKIGYVDSQVILNQYPPAIKAQSDLDALIQNWNKKIDSMTVTLQQSYQSYQQQVETMTADARAQREQEIVLQQQRLDQFRQQKYNQQTGELYVKQEQMLGPIKEKVFDAIDKVAKEEGMNFVFDKAGDVVLLYADQEYDITFKVLDNLKRGK</sequence>
<dbReference type="GO" id="GO:0051082">
    <property type="term" value="F:unfolded protein binding"/>
    <property type="evidence" value="ECO:0007669"/>
    <property type="project" value="InterPro"/>
</dbReference>